<feature type="non-terminal residue" evidence="1">
    <location>
        <position position="1"/>
    </location>
</feature>
<evidence type="ECO:0000313" key="2">
    <source>
        <dbReference type="Proteomes" id="UP001341840"/>
    </source>
</evidence>
<keyword evidence="2" id="KW-1185">Reference proteome</keyword>
<organism evidence="1 2">
    <name type="scientific">Stylosanthes scabra</name>
    <dbReference type="NCBI Taxonomy" id="79078"/>
    <lineage>
        <taxon>Eukaryota</taxon>
        <taxon>Viridiplantae</taxon>
        <taxon>Streptophyta</taxon>
        <taxon>Embryophyta</taxon>
        <taxon>Tracheophyta</taxon>
        <taxon>Spermatophyta</taxon>
        <taxon>Magnoliopsida</taxon>
        <taxon>eudicotyledons</taxon>
        <taxon>Gunneridae</taxon>
        <taxon>Pentapetalae</taxon>
        <taxon>rosids</taxon>
        <taxon>fabids</taxon>
        <taxon>Fabales</taxon>
        <taxon>Fabaceae</taxon>
        <taxon>Papilionoideae</taxon>
        <taxon>50 kb inversion clade</taxon>
        <taxon>dalbergioids sensu lato</taxon>
        <taxon>Dalbergieae</taxon>
        <taxon>Pterocarpus clade</taxon>
        <taxon>Stylosanthes</taxon>
    </lineage>
</organism>
<gene>
    <name evidence="1" type="ORF">PIB30_101091</name>
</gene>
<reference evidence="1 2" key="1">
    <citation type="journal article" date="2023" name="Plants (Basel)">
        <title>Bridging the Gap: Combining Genomics and Transcriptomics Approaches to Understand Stylosanthes scabra, an Orphan Legume from the Brazilian Caatinga.</title>
        <authorList>
            <person name="Ferreira-Neto J.R.C."/>
            <person name="da Silva M.D."/>
            <person name="Binneck E."/>
            <person name="de Melo N.F."/>
            <person name="da Silva R.H."/>
            <person name="de Melo A.L.T.M."/>
            <person name="Pandolfi V."/>
            <person name="Bustamante F.O."/>
            <person name="Brasileiro-Vidal A.C."/>
            <person name="Benko-Iseppon A.M."/>
        </authorList>
    </citation>
    <scope>NUCLEOTIDE SEQUENCE [LARGE SCALE GENOMIC DNA]</scope>
    <source>
        <tissue evidence="1">Leaves</tissue>
    </source>
</reference>
<dbReference type="Proteomes" id="UP001341840">
    <property type="component" value="Unassembled WGS sequence"/>
</dbReference>
<sequence>PSFVIPAGAARCYEVKEEGHYRQHRATLLLRTDLVDAKLVEAQIMPRRFTAV</sequence>
<comment type="caution">
    <text evidence="1">The sequence shown here is derived from an EMBL/GenBank/DDBJ whole genome shotgun (WGS) entry which is preliminary data.</text>
</comment>
<name>A0ABU6QY19_9FABA</name>
<accession>A0ABU6QY19</accession>
<evidence type="ECO:0000313" key="1">
    <source>
        <dbReference type="EMBL" id="MED6116527.1"/>
    </source>
</evidence>
<protein>
    <submittedName>
        <fullName evidence="1">Uncharacterized protein</fullName>
    </submittedName>
</protein>
<proteinExistence type="predicted"/>
<dbReference type="EMBL" id="JASCZI010002907">
    <property type="protein sequence ID" value="MED6116527.1"/>
    <property type="molecule type" value="Genomic_DNA"/>
</dbReference>